<accession>A0A9K3PVE9</accession>
<dbReference type="InterPro" id="IPR004294">
    <property type="entry name" value="Carotenoid_Oase"/>
</dbReference>
<comment type="similarity">
    <text evidence="1">Belongs to the carotenoid oxygenase family.</text>
</comment>
<dbReference type="GO" id="GO:0046872">
    <property type="term" value="F:metal ion binding"/>
    <property type="evidence" value="ECO:0007669"/>
    <property type="project" value="UniProtKB-KW"/>
</dbReference>
<evidence type="ECO:0000313" key="7">
    <source>
        <dbReference type="EMBL" id="KAG7361093.1"/>
    </source>
</evidence>
<sequence>MQKSCNVIWQAEWNQKRAQAYFKPHPYTVSHPPNADAKITKYAPKSVVIADDTAHNSSLIDLHLPTPILLGPKFFLPYRLRFSSTVTMRISILIVSAATIASGFQPSGSPLVRPSVPVSRSKLLLSAPTKPDVSASSSENVGEASNPSESDETSVKDTNDKSSPSPRPTVLPEVDFKAYASGYRTVFSELPYAECQASFGSIPTDLKGSYFRCGPAMFSAGSIAPPKTSIIQPRDGPPVPDGQNPKRMVLHPFEGDGGMVGITFPGDGTATARFRYVRTVAFTNERRKGQRLYRGMDSTRELGFSIGDGLGNDIHNPLFRHHLQPGLNKNRKNTSNTRAIYWGKRLLSLWEGGQPYKMDGLALSTEGRSLLGGVLEEQDPFGAKIVIDPVKNRALMYSVVQDAKSSKVTVFEFNDKFRLVDEGEQDNEGKVTMDLPGLALLSDMAVTTNYAVFVQPTVSTGMQYLFVKEPGKIVTVEKASATLHLIPRVGSGRQPMSIEIPFDGSIEANLEFCNAYEDGNRVIFDAIRSNGSKKSVSETKSEWPWIETKEDYVEKSADRSLWRYEVDLGSKSVTKEMLTDVQCYFGSVAPTQSTLKHDSIYMAIGGLGSEVSPPQGIARFDCSSRTLHAWLPESHEFCGEPMFAPKSGQTSADDGYILSVLFDGHAQRSDLLVFESSDIPAGPVCRIPLGLAIPHGLHGCFTVSEEATWSFEEIQRRAKLADKMESRGNLWNEVKSDFSGLGLRFDDMEEYFGDSFLS</sequence>
<comment type="cofactor">
    <cofactor evidence="5">
        <name>Fe(2+)</name>
        <dbReference type="ChEBI" id="CHEBI:29033"/>
    </cofactor>
    <text evidence="5">Binds 1 Fe(2+) ion per subunit.</text>
</comment>
<name>A0A9K3PVE9_9STRA</name>
<evidence type="ECO:0000256" key="1">
    <source>
        <dbReference type="ARBA" id="ARBA00006787"/>
    </source>
</evidence>
<dbReference type="AlphaFoldDB" id="A0A9K3PVE9"/>
<dbReference type="PANTHER" id="PTHR10543:SF89">
    <property type="entry name" value="CAROTENOID 9,10(9',10')-CLEAVAGE DIOXYGENASE 1"/>
    <property type="match status" value="1"/>
</dbReference>
<comment type="caution">
    <text evidence="7">The sequence shown here is derived from an EMBL/GenBank/DDBJ whole genome shotgun (WGS) entry which is preliminary data.</text>
</comment>
<evidence type="ECO:0000256" key="5">
    <source>
        <dbReference type="PIRSR" id="PIRSR604294-1"/>
    </source>
</evidence>
<dbReference type="GO" id="GO:0016121">
    <property type="term" value="P:carotene catabolic process"/>
    <property type="evidence" value="ECO:0007669"/>
    <property type="project" value="TreeGrafter"/>
</dbReference>
<evidence type="ECO:0000313" key="8">
    <source>
        <dbReference type="Proteomes" id="UP000693970"/>
    </source>
</evidence>
<evidence type="ECO:0000256" key="2">
    <source>
        <dbReference type="ARBA" id="ARBA00022723"/>
    </source>
</evidence>
<keyword evidence="8" id="KW-1185">Reference proteome</keyword>
<dbReference type="PANTHER" id="PTHR10543">
    <property type="entry name" value="BETA-CAROTENE DIOXYGENASE"/>
    <property type="match status" value="1"/>
</dbReference>
<organism evidence="7 8">
    <name type="scientific">Nitzschia inconspicua</name>
    <dbReference type="NCBI Taxonomy" id="303405"/>
    <lineage>
        <taxon>Eukaryota</taxon>
        <taxon>Sar</taxon>
        <taxon>Stramenopiles</taxon>
        <taxon>Ochrophyta</taxon>
        <taxon>Bacillariophyta</taxon>
        <taxon>Bacillariophyceae</taxon>
        <taxon>Bacillariophycidae</taxon>
        <taxon>Bacillariales</taxon>
        <taxon>Bacillariaceae</taxon>
        <taxon>Nitzschia</taxon>
    </lineage>
</organism>
<evidence type="ECO:0000256" key="4">
    <source>
        <dbReference type="ARBA" id="ARBA00023004"/>
    </source>
</evidence>
<protein>
    <submittedName>
        <fullName evidence="7">Carotenoid oxygenase</fullName>
    </submittedName>
</protein>
<reference evidence="7" key="1">
    <citation type="journal article" date="2021" name="Sci. Rep.">
        <title>Diploid genomic architecture of Nitzschia inconspicua, an elite biomass production diatom.</title>
        <authorList>
            <person name="Oliver A."/>
            <person name="Podell S."/>
            <person name="Pinowska A."/>
            <person name="Traller J.C."/>
            <person name="Smith S.R."/>
            <person name="McClure R."/>
            <person name="Beliaev A."/>
            <person name="Bohutskyi P."/>
            <person name="Hill E.A."/>
            <person name="Rabines A."/>
            <person name="Zheng H."/>
            <person name="Allen L.Z."/>
            <person name="Kuo A."/>
            <person name="Grigoriev I.V."/>
            <person name="Allen A.E."/>
            <person name="Hazlebeck D."/>
            <person name="Allen E.E."/>
        </authorList>
    </citation>
    <scope>NUCLEOTIDE SEQUENCE</scope>
    <source>
        <strain evidence="7">Hildebrandi</strain>
    </source>
</reference>
<evidence type="ECO:0000256" key="3">
    <source>
        <dbReference type="ARBA" id="ARBA00023002"/>
    </source>
</evidence>
<gene>
    <name evidence="7" type="ORF">IV203_036193</name>
</gene>
<proteinExistence type="inferred from homology"/>
<feature type="compositionally biased region" description="Polar residues" evidence="6">
    <location>
        <begin position="134"/>
        <end position="148"/>
    </location>
</feature>
<dbReference type="GO" id="GO:0010436">
    <property type="term" value="F:carotenoid dioxygenase activity"/>
    <property type="evidence" value="ECO:0007669"/>
    <property type="project" value="TreeGrafter"/>
</dbReference>
<dbReference type="Proteomes" id="UP000693970">
    <property type="component" value="Unassembled WGS sequence"/>
</dbReference>
<keyword evidence="2 5" id="KW-0479">Metal-binding</keyword>
<evidence type="ECO:0000256" key="6">
    <source>
        <dbReference type="SAM" id="MobiDB-lite"/>
    </source>
</evidence>
<feature type="region of interest" description="Disordered" evidence="6">
    <location>
        <begin position="127"/>
        <end position="171"/>
    </location>
</feature>
<keyword evidence="3" id="KW-0560">Oxidoreductase</keyword>
<dbReference type="Pfam" id="PF03055">
    <property type="entry name" value="RPE65"/>
    <property type="match status" value="1"/>
</dbReference>
<keyword evidence="4 5" id="KW-0408">Iron</keyword>
<dbReference type="EMBL" id="JAGRRH010000013">
    <property type="protein sequence ID" value="KAG7361093.1"/>
    <property type="molecule type" value="Genomic_DNA"/>
</dbReference>
<feature type="binding site" evidence="5">
    <location>
        <position position="698"/>
    </location>
    <ligand>
        <name>Fe cation</name>
        <dbReference type="ChEBI" id="CHEBI:24875"/>
        <note>catalytic</note>
    </ligand>
</feature>
<dbReference type="OrthoDB" id="407010at2759"/>
<reference evidence="7" key="2">
    <citation type="submission" date="2021-04" db="EMBL/GenBank/DDBJ databases">
        <authorList>
            <person name="Podell S."/>
        </authorList>
    </citation>
    <scope>NUCLEOTIDE SEQUENCE</scope>
    <source>
        <strain evidence="7">Hildebrandi</strain>
    </source>
</reference>